<feature type="region of interest" description="Disordered" evidence="1">
    <location>
        <begin position="34"/>
        <end position="56"/>
    </location>
</feature>
<evidence type="ECO:0000313" key="3">
    <source>
        <dbReference type="Proteomes" id="UP001241092"/>
    </source>
</evidence>
<proteinExistence type="predicted"/>
<dbReference type="EMBL" id="AP027452">
    <property type="protein sequence ID" value="BDY33100.1"/>
    <property type="molecule type" value="Genomic_DNA"/>
</dbReference>
<reference evidence="2" key="1">
    <citation type="submission" date="2023-03" db="EMBL/GenBank/DDBJ databases">
        <title>Draft genome sequence of a Mycolicibacterium mageritense strain H4_3_1 isolated from a hybrid biological-inorganic system reactor.</title>
        <authorList>
            <person name="Feng X."/>
            <person name="Kazama D."/>
            <person name="Sato K."/>
            <person name="Kobayashi H."/>
        </authorList>
    </citation>
    <scope>NUCLEOTIDE SEQUENCE</scope>
    <source>
        <strain evidence="2">H4_3_1</strain>
    </source>
</reference>
<gene>
    <name evidence="2" type="ORF">hbim_07074</name>
</gene>
<dbReference type="AlphaFoldDB" id="A0AAI8XSG9"/>
<dbReference type="RefSeq" id="WP_276824496.1">
    <property type="nucleotide sequence ID" value="NZ_AP027452.1"/>
</dbReference>
<protein>
    <submittedName>
        <fullName evidence="2">Uncharacterized protein</fullName>
    </submittedName>
</protein>
<sequence length="56" mass="6207">MLHQKTSLWTRAQRYLPVRCLVAFIAGIHAGNGIAHGVVPAPESRARRTADRRGRS</sequence>
<evidence type="ECO:0000313" key="2">
    <source>
        <dbReference type="EMBL" id="BDY33100.1"/>
    </source>
</evidence>
<organism evidence="2 3">
    <name type="scientific">Mycolicibacterium mageritense</name>
    <name type="common">Mycobacterium mageritense</name>
    <dbReference type="NCBI Taxonomy" id="53462"/>
    <lineage>
        <taxon>Bacteria</taxon>
        <taxon>Bacillati</taxon>
        <taxon>Actinomycetota</taxon>
        <taxon>Actinomycetes</taxon>
        <taxon>Mycobacteriales</taxon>
        <taxon>Mycobacteriaceae</taxon>
        <taxon>Mycolicibacterium</taxon>
    </lineage>
</organism>
<accession>A0AAI8XSG9</accession>
<name>A0AAI8XSG9_MYCME</name>
<feature type="compositionally biased region" description="Basic and acidic residues" evidence="1">
    <location>
        <begin position="44"/>
        <end position="56"/>
    </location>
</feature>
<evidence type="ECO:0000256" key="1">
    <source>
        <dbReference type="SAM" id="MobiDB-lite"/>
    </source>
</evidence>
<dbReference type="Proteomes" id="UP001241092">
    <property type="component" value="Chromosome"/>
</dbReference>